<reference evidence="2" key="1">
    <citation type="journal article" date="2014" name="Front. Microbiol.">
        <title>High frequency of phylogenetically diverse reductive dehalogenase-homologous genes in deep subseafloor sedimentary metagenomes.</title>
        <authorList>
            <person name="Kawai M."/>
            <person name="Futagami T."/>
            <person name="Toyoda A."/>
            <person name="Takaki Y."/>
            <person name="Nishi S."/>
            <person name="Hori S."/>
            <person name="Arai W."/>
            <person name="Tsubouchi T."/>
            <person name="Morono Y."/>
            <person name="Uchiyama I."/>
            <person name="Ito T."/>
            <person name="Fujiyama A."/>
            <person name="Inagaki F."/>
            <person name="Takami H."/>
        </authorList>
    </citation>
    <scope>NUCLEOTIDE SEQUENCE</scope>
    <source>
        <strain evidence="2">Expedition CK06-06</strain>
    </source>
</reference>
<proteinExistence type="predicted"/>
<comment type="caution">
    <text evidence="2">The sequence shown here is derived from an EMBL/GenBank/DDBJ whole genome shotgun (WGS) entry which is preliminary data.</text>
</comment>
<name>X1FIW1_9ZZZZ</name>
<evidence type="ECO:0000313" key="2">
    <source>
        <dbReference type="EMBL" id="GAH44897.1"/>
    </source>
</evidence>
<evidence type="ECO:0000256" key="1">
    <source>
        <dbReference type="SAM" id="Coils"/>
    </source>
</evidence>
<feature type="non-terminal residue" evidence="2">
    <location>
        <position position="274"/>
    </location>
</feature>
<protein>
    <submittedName>
        <fullName evidence="2">Uncharacterized protein</fullName>
    </submittedName>
</protein>
<dbReference type="AlphaFoldDB" id="X1FIW1"/>
<organism evidence="2">
    <name type="scientific">marine sediment metagenome</name>
    <dbReference type="NCBI Taxonomy" id="412755"/>
    <lineage>
        <taxon>unclassified sequences</taxon>
        <taxon>metagenomes</taxon>
        <taxon>ecological metagenomes</taxon>
    </lineage>
</organism>
<gene>
    <name evidence="2" type="ORF">S03H2_14593</name>
</gene>
<feature type="coiled-coil region" evidence="1">
    <location>
        <begin position="197"/>
        <end position="224"/>
    </location>
</feature>
<dbReference type="EMBL" id="BARU01007408">
    <property type="protein sequence ID" value="GAH44897.1"/>
    <property type="molecule type" value="Genomic_DNA"/>
</dbReference>
<sequence length="274" mass="31395">MTNDLNRLSDTELIEAHSTVIRLLKERGIIHSKNVIGDLGEYLAIKYYHETPKLPKLQPAPPNTKNVDALSANGDRYNIKSTAGRVTSAFWGTKGLSFIFVPHEEFIQGKSYFSKLNSVLAWSPGKPDIVANLLGRTLEQKIKLVIRELDMFLTLICELKAQYEEAKVSLRQAPIRLNFEALERCHTEISYTVQESYPELLAKCEQARSEMRRFNEEIEVLKTIKSALPNITKPREGSILANPTEEQVAWLTLEWQPKYEVKEKRIREILRTLA</sequence>
<keyword evidence="1" id="KW-0175">Coiled coil</keyword>
<accession>X1FIW1</accession>